<evidence type="ECO:0000256" key="13">
    <source>
        <dbReference type="RuleBase" id="RU361204"/>
    </source>
</evidence>
<dbReference type="OrthoDB" id="728at2759"/>
<dbReference type="Proteomes" id="UP000292052">
    <property type="component" value="Unassembled WGS sequence"/>
</dbReference>
<dbReference type="EC" id="4.2.1.22" evidence="4 13"/>
<evidence type="ECO:0000256" key="6">
    <source>
        <dbReference type="ARBA" id="ARBA00023122"/>
    </source>
</evidence>
<dbReference type="GO" id="GO:0004122">
    <property type="term" value="F:cystathionine beta-synthase activity"/>
    <property type="evidence" value="ECO:0007669"/>
    <property type="project" value="UniProtKB-UniRule"/>
</dbReference>
<evidence type="ECO:0000256" key="3">
    <source>
        <dbReference type="ARBA" id="ARBA00007103"/>
    </source>
</evidence>
<dbReference type="SMART" id="SM00116">
    <property type="entry name" value="CBS"/>
    <property type="match status" value="1"/>
</dbReference>
<evidence type="ECO:0000256" key="11">
    <source>
        <dbReference type="ARBA" id="ARBA00047490"/>
    </source>
</evidence>
<evidence type="ECO:0000256" key="7">
    <source>
        <dbReference type="ARBA" id="ARBA00023192"/>
    </source>
</evidence>
<evidence type="ECO:0000313" key="16">
    <source>
        <dbReference type="Proteomes" id="UP000292052"/>
    </source>
</evidence>
<dbReference type="Gene3D" id="3.10.580.10">
    <property type="entry name" value="CBS-domain"/>
    <property type="match status" value="1"/>
</dbReference>
<keyword evidence="13" id="KW-0028">Amino-acid biosynthesis</keyword>
<dbReference type="InterPro" id="IPR000644">
    <property type="entry name" value="CBS_dom"/>
</dbReference>
<keyword evidence="8 13" id="KW-0456">Lyase</keyword>
<dbReference type="EMBL" id="QDEB01021979">
    <property type="protein sequence ID" value="RZC40904.1"/>
    <property type="molecule type" value="Genomic_DNA"/>
</dbReference>
<dbReference type="InterPro" id="IPR005857">
    <property type="entry name" value="Cysta_beta_synth"/>
</dbReference>
<comment type="catalytic activity">
    <reaction evidence="11 13">
        <text>L-homocysteine + L-serine = L,L-cystathionine + H2O</text>
        <dbReference type="Rhea" id="RHEA:10112"/>
        <dbReference type="ChEBI" id="CHEBI:15377"/>
        <dbReference type="ChEBI" id="CHEBI:33384"/>
        <dbReference type="ChEBI" id="CHEBI:58161"/>
        <dbReference type="ChEBI" id="CHEBI:58199"/>
        <dbReference type="EC" id="4.2.1.22"/>
    </reaction>
</comment>
<comment type="caution">
    <text evidence="15">The sequence shown here is derived from an EMBL/GenBank/DDBJ whole genome shotgun (WGS) entry which is preliminary data.</text>
</comment>
<evidence type="ECO:0000256" key="5">
    <source>
        <dbReference type="ARBA" id="ARBA00022898"/>
    </source>
</evidence>
<dbReference type="PROSITE" id="PS51371">
    <property type="entry name" value="CBS"/>
    <property type="match status" value="1"/>
</dbReference>
<dbReference type="STRING" id="1661398.A0A482W6Z2"/>
<organism evidence="15 16">
    <name type="scientific">Asbolus verrucosus</name>
    <name type="common">Desert ironclad beetle</name>
    <dbReference type="NCBI Taxonomy" id="1661398"/>
    <lineage>
        <taxon>Eukaryota</taxon>
        <taxon>Metazoa</taxon>
        <taxon>Ecdysozoa</taxon>
        <taxon>Arthropoda</taxon>
        <taxon>Hexapoda</taxon>
        <taxon>Insecta</taxon>
        <taxon>Pterygota</taxon>
        <taxon>Neoptera</taxon>
        <taxon>Endopterygota</taxon>
        <taxon>Coleoptera</taxon>
        <taxon>Polyphaga</taxon>
        <taxon>Cucujiformia</taxon>
        <taxon>Tenebrionidae</taxon>
        <taxon>Pimeliinae</taxon>
        <taxon>Asbolus</taxon>
    </lineage>
</organism>
<comment type="pathway">
    <text evidence="2">Amino-acid biosynthesis; L-cysteine biosynthesis; L-cysteine from L-homocysteine and L-serine: step 1/2.</text>
</comment>
<dbReference type="GO" id="GO:0030170">
    <property type="term" value="F:pyridoxal phosphate binding"/>
    <property type="evidence" value="ECO:0007669"/>
    <property type="project" value="UniProtKB-ARBA"/>
</dbReference>
<dbReference type="SUPFAM" id="SSF53686">
    <property type="entry name" value="Tryptophan synthase beta subunit-like PLP-dependent enzymes"/>
    <property type="match status" value="1"/>
</dbReference>
<evidence type="ECO:0000256" key="1">
    <source>
        <dbReference type="ARBA" id="ARBA00001933"/>
    </source>
</evidence>
<feature type="non-terminal residue" evidence="15">
    <location>
        <position position="482"/>
    </location>
</feature>
<dbReference type="GO" id="GO:0006535">
    <property type="term" value="P:cysteine biosynthetic process from serine"/>
    <property type="evidence" value="ECO:0007669"/>
    <property type="project" value="UniProtKB-UniRule"/>
</dbReference>
<dbReference type="AlphaFoldDB" id="A0A482W6Z2"/>
<dbReference type="PROSITE" id="PS00901">
    <property type="entry name" value="CYS_SYNTHASE"/>
    <property type="match status" value="1"/>
</dbReference>
<dbReference type="UniPathway" id="UPA00136">
    <property type="reaction ID" value="UER00201"/>
</dbReference>
<dbReference type="PANTHER" id="PTHR10314">
    <property type="entry name" value="CYSTATHIONINE BETA-SYNTHASE"/>
    <property type="match status" value="1"/>
</dbReference>
<protein>
    <recommendedName>
        <fullName evidence="9 13">Cystathionine beta-synthase</fullName>
        <ecNumber evidence="4 13">4.2.1.22</ecNumber>
    </recommendedName>
</protein>
<keyword evidence="16" id="KW-1185">Reference proteome</keyword>
<proteinExistence type="inferred from homology"/>
<evidence type="ECO:0000259" key="14">
    <source>
        <dbReference type="PROSITE" id="PS51371"/>
    </source>
</evidence>
<evidence type="ECO:0000313" key="15">
    <source>
        <dbReference type="EMBL" id="RZC40904.1"/>
    </source>
</evidence>
<keyword evidence="6 12" id="KW-0129">CBS domain</keyword>
<evidence type="ECO:0000256" key="2">
    <source>
        <dbReference type="ARBA" id="ARBA00005003"/>
    </source>
</evidence>
<dbReference type="InterPro" id="IPR050214">
    <property type="entry name" value="Cys_Synth/Cystath_Beta-Synth"/>
</dbReference>
<accession>A0A482W6Z2</accession>
<comment type="function">
    <text evidence="10">Hydro-lyase catalyzing the first step of the transsulfuration pathway, where the hydroxyl group of L-serine is displaced by L-homocysteine in a beta-replacement reaction to form L-cystathionine, the precursor of L-cysteine. This catabolic route allows the elimination of L-methionine and the toxic metabolite L-homocysteine. Also involved in the production of hydrogen sulfide, a gasotransmitter with signaling and cytoprotective effects on neurons.</text>
</comment>
<keyword evidence="5 13" id="KW-0663">Pyridoxal phosphate</keyword>
<evidence type="ECO:0000256" key="4">
    <source>
        <dbReference type="ARBA" id="ARBA00012041"/>
    </source>
</evidence>
<dbReference type="NCBIfam" id="TIGR01137">
    <property type="entry name" value="cysta_beta"/>
    <property type="match status" value="1"/>
</dbReference>
<dbReference type="FunFam" id="3.40.50.1100:FF:000003">
    <property type="entry name" value="Cystathionine beta-synthase"/>
    <property type="match status" value="1"/>
</dbReference>
<name>A0A482W6Z2_ASBVE</name>
<dbReference type="InterPro" id="IPR001926">
    <property type="entry name" value="TrpB-like_PALP"/>
</dbReference>
<dbReference type="SUPFAM" id="SSF54631">
    <property type="entry name" value="CBS-domain pair"/>
    <property type="match status" value="1"/>
</dbReference>
<dbReference type="GO" id="GO:0019343">
    <property type="term" value="P:cysteine biosynthetic process via cystathionine"/>
    <property type="evidence" value="ECO:0007669"/>
    <property type="project" value="UniProtKB-UniRule"/>
</dbReference>
<dbReference type="GO" id="GO:0005737">
    <property type="term" value="C:cytoplasm"/>
    <property type="evidence" value="ECO:0007669"/>
    <property type="project" value="InterPro"/>
</dbReference>
<dbReference type="Pfam" id="PF00291">
    <property type="entry name" value="PALP"/>
    <property type="match status" value="1"/>
</dbReference>
<evidence type="ECO:0000256" key="9">
    <source>
        <dbReference type="ARBA" id="ARBA00026192"/>
    </source>
</evidence>
<dbReference type="InterPro" id="IPR001216">
    <property type="entry name" value="P-phosphate_BS"/>
</dbReference>
<sequence>MAEIINGQQGGNVQCKKSGLKFISSLNERFAIPNQAPKCTWHKNADPLTSPHRKAEWRTKEKILPDVTKAVGNTPLVQLSKIPKSFGLECEVLAKCEYFNPGGSVKDRIGFRMIEDAEKSGLLKPGSTIIEPTSGNTGIGLALGAAVKGYRCIIVMSEKMSNEKVDVLRALGAEIVRTPVTADSGSPDGLFGVSHRLKKEIPNSIILDQYSNPGNPLAHYDTTAEEILDQCDGQVDMIVIGAGTGGTITGIGKKIKEVSPNTIIVGADPEGSILAQPEVLNKTDVNFYEVEGIGYDFIPTGIDRSVVDQWVKVNDQESLPMARRLIKEEGLLCGGSSGAVMVAAIKAASSLKKGQRVVVLIPDSIRNYLTKWWDDSVTNFILEPLITTTSSMTCERLLHIMKKQGIDQVPIVDKNGGVLSMVTMQKLLNVLISGNIQSNESVERASVTVFPKVPKNSNLGLVSRILERENYVLVVEKQSYKR</sequence>
<dbReference type="Gene3D" id="3.40.50.1100">
    <property type="match status" value="2"/>
</dbReference>
<keyword evidence="7 13" id="KW-0198">Cysteine biosynthesis</keyword>
<dbReference type="InterPro" id="IPR046342">
    <property type="entry name" value="CBS_dom_sf"/>
</dbReference>
<dbReference type="InterPro" id="IPR036052">
    <property type="entry name" value="TrpB-like_PALP_sf"/>
</dbReference>
<evidence type="ECO:0000256" key="12">
    <source>
        <dbReference type="PROSITE-ProRule" id="PRU00703"/>
    </source>
</evidence>
<evidence type="ECO:0000256" key="10">
    <source>
        <dbReference type="ARBA" id="ARBA00045425"/>
    </source>
</evidence>
<evidence type="ECO:0000256" key="8">
    <source>
        <dbReference type="ARBA" id="ARBA00023239"/>
    </source>
</evidence>
<dbReference type="Pfam" id="PF00571">
    <property type="entry name" value="CBS"/>
    <property type="match status" value="1"/>
</dbReference>
<comment type="similarity">
    <text evidence="3 13">Belongs to the cysteine synthase/cystathionine beta-synthase family.</text>
</comment>
<feature type="domain" description="CBS" evidence="14">
    <location>
        <begin position="381"/>
        <end position="438"/>
    </location>
</feature>
<reference evidence="15 16" key="1">
    <citation type="submission" date="2017-03" db="EMBL/GenBank/DDBJ databases">
        <title>Genome of the blue death feigning beetle - Asbolus verrucosus.</title>
        <authorList>
            <person name="Rider S.D."/>
        </authorList>
    </citation>
    <scope>NUCLEOTIDE SEQUENCE [LARGE SCALE GENOMIC DNA]</scope>
    <source>
        <strain evidence="15">Butters</strain>
        <tissue evidence="15">Head and leg muscle</tissue>
    </source>
</reference>
<gene>
    <name evidence="15" type="ORF">BDFB_001247</name>
</gene>
<comment type="cofactor">
    <cofactor evidence="1 13">
        <name>pyridoxal 5'-phosphate</name>
        <dbReference type="ChEBI" id="CHEBI:597326"/>
    </cofactor>
</comment>
<dbReference type="CDD" id="cd01561">
    <property type="entry name" value="CBS_like"/>
    <property type="match status" value="1"/>
</dbReference>
<dbReference type="FunFam" id="3.40.50.1100:FF:000118">
    <property type="entry name" value="Related to CYS4-cystathionine beta-synthase"/>
    <property type="match status" value="1"/>
</dbReference>